<gene>
    <name evidence="3" type="ORF">PV07_10800</name>
</gene>
<dbReference type="GeneID" id="27349994"/>
<evidence type="ECO:0000256" key="1">
    <source>
        <dbReference type="SAM" id="SignalP"/>
    </source>
</evidence>
<dbReference type="Pfam" id="PF26534">
    <property type="entry name" value="NTF2_7"/>
    <property type="match status" value="1"/>
</dbReference>
<organism evidence="3 4">
    <name type="scientific">Cladophialophora immunda</name>
    <dbReference type="NCBI Taxonomy" id="569365"/>
    <lineage>
        <taxon>Eukaryota</taxon>
        <taxon>Fungi</taxon>
        <taxon>Dikarya</taxon>
        <taxon>Ascomycota</taxon>
        <taxon>Pezizomycotina</taxon>
        <taxon>Eurotiomycetes</taxon>
        <taxon>Chaetothyriomycetidae</taxon>
        <taxon>Chaetothyriales</taxon>
        <taxon>Herpotrichiellaceae</taxon>
        <taxon>Cladophialophora</taxon>
    </lineage>
</organism>
<reference evidence="3 4" key="1">
    <citation type="submission" date="2015-01" db="EMBL/GenBank/DDBJ databases">
        <title>The Genome Sequence of Cladophialophora immunda CBS83496.</title>
        <authorList>
            <consortium name="The Broad Institute Genomics Platform"/>
            <person name="Cuomo C."/>
            <person name="de Hoog S."/>
            <person name="Gorbushina A."/>
            <person name="Stielow B."/>
            <person name="Teixiera M."/>
            <person name="Abouelleil A."/>
            <person name="Chapman S.B."/>
            <person name="Priest M."/>
            <person name="Young S.K."/>
            <person name="Wortman J."/>
            <person name="Nusbaum C."/>
            <person name="Birren B."/>
        </authorList>
    </citation>
    <scope>NUCLEOTIDE SEQUENCE [LARGE SCALE GENOMIC DNA]</scope>
    <source>
        <strain evidence="3 4">CBS 83496</strain>
    </source>
</reference>
<feature type="domain" description="NTF2-like" evidence="2">
    <location>
        <begin position="35"/>
        <end position="171"/>
    </location>
</feature>
<dbReference type="AlphaFoldDB" id="A0A0D1ZBN1"/>
<dbReference type="OrthoDB" id="5596743at2759"/>
<dbReference type="EMBL" id="KN847045">
    <property type="protein sequence ID" value="KIW25136.1"/>
    <property type="molecule type" value="Genomic_DNA"/>
</dbReference>
<protein>
    <recommendedName>
        <fullName evidence="2">NTF2-like domain-containing protein</fullName>
    </recommendedName>
</protein>
<evidence type="ECO:0000313" key="3">
    <source>
        <dbReference type="EMBL" id="KIW25136.1"/>
    </source>
</evidence>
<evidence type="ECO:0000313" key="4">
    <source>
        <dbReference type="Proteomes" id="UP000054466"/>
    </source>
</evidence>
<feature type="chain" id="PRO_5002237632" description="NTF2-like domain-containing protein" evidence="1">
    <location>
        <begin position="19"/>
        <end position="178"/>
    </location>
</feature>
<proteinExistence type="predicted"/>
<name>A0A0D1ZBN1_9EURO</name>
<sequence>MRSFTIAAAAALISSAYASPWTMGGLWGGKYDPTKCLTQATVESLVDGFGKLISAYTDADAEKILADNLTDYSDSINSLIGQPVGTATFPSKAAFMAGQGSQPPVPFQLLAIEAFNCDTISLRWIGGLQPQPVKGITVLKASNSQGQKDTWQISTIYTEFNSIAWLEDIGGNVTYPSH</sequence>
<accession>A0A0D1ZBN1</accession>
<keyword evidence="4" id="KW-1185">Reference proteome</keyword>
<dbReference type="RefSeq" id="XP_016245352.1">
    <property type="nucleotide sequence ID" value="XM_016398161.1"/>
</dbReference>
<dbReference type="InterPro" id="IPR058645">
    <property type="entry name" value="NTF2-like_dom_7"/>
</dbReference>
<dbReference type="HOGENOM" id="CLU_096573_1_0_1"/>
<feature type="signal peptide" evidence="1">
    <location>
        <begin position="1"/>
        <end position="18"/>
    </location>
</feature>
<dbReference type="Proteomes" id="UP000054466">
    <property type="component" value="Unassembled WGS sequence"/>
</dbReference>
<dbReference type="VEuPathDB" id="FungiDB:PV07_10800"/>
<keyword evidence="1" id="KW-0732">Signal</keyword>
<evidence type="ECO:0000259" key="2">
    <source>
        <dbReference type="Pfam" id="PF26534"/>
    </source>
</evidence>